<dbReference type="Proteomes" id="UP000269374">
    <property type="component" value="Chromosome"/>
</dbReference>
<proteinExistence type="predicted"/>
<name>A0A387B7Y7_9LACT</name>
<reference evidence="1 2" key="1">
    <citation type="submission" date="2018-09" db="EMBL/GenBank/DDBJ databases">
        <title>Genome sequencing of strain 1JSPR-7.</title>
        <authorList>
            <person name="Heo J."/>
            <person name="Kim S.-J."/>
            <person name="Kwon S.-W."/>
        </authorList>
    </citation>
    <scope>NUCLEOTIDE SEQUENCE [LARGE SCALE GENOMIC DNA]</scope>
    <source>
        <strain evidence="1 2">1JSPR-7</strain>
    </source>
</reference>
<dbReference type="KEGG" id="lact:D7I46_01105"/>
<keyword evidence="2" id="KW-1185">Reference proteome</keyword>
<dbReference type="AlphaFoldDB" id="A0A387B7Y7"/>
<evidence type="ECO:0000313" key="1">
    <source>
        <dbReference type="EMBL" id="AYF99802.1"/>
    </source>
</evidence>
<accession>A0A387B7Y7</accession>
<organism evidence="1 2">
    <name type="scientific">Lactococcus allomyrinae</name>
    <dbReference type="NCBI Taxonomy" id="2419773"/>
    <lineage>
        <taxon>Bacteria</taxon>
        <taxon>Bacillati</taxon>
        <taxon>Bacillota</taxon>
        <taxon>Bacilli</taxon>
        <taxon>Lactobacillales</taxon>
        <taxon>Streptococcaceae</taxon>
        <taxon>Lactococcus</taxon>
    </lineage>
</organism>
<protein>
    <submittedName>
        <fullName evidence="1">Uncharacterized protein</fullName>
    </submittedName>
</protein>
<sequence>METTNKLNYSEVMEITDKVLKRKPWDTAEHCNIIHGTILSKVFGEVLDDISIEDFDRIEQAVNKKILESLGITHQTKEEALASEQRIMEYWGWGDNVKNIFNGKPYSDKDGFGSIISRYRADFPFKSVRAENAFVRSQTRNLIHHWYFMLKECLPEKFE</sequence>
<dbReference type="RefSeq" id="WP_120771191.1">
    <property type="nucleotide sequence ID" value="NZ_CP032627.1"/>
</dbReference>
<dbReference type="EMBL" id="CP032627">
    <property type="protein sequence ID" value="AYF99802.1"/>
    <property type="molecule type" value="Genomic_DNA"/>
</dbReference>
<evidence type="ECO:0000313" key="2">
    <source>
        <dbReference type="Proteomes" id="UP000269374"/>
    </source>
</evidence>
<gene>
    <name evidence="1" type="ORF">D7I46_01105</name>
</gene>